<dbReference type="GO" id="GO:0010008">
    <property type="term" value="C:endosome membrane"/>
    <property type="evidence" value="ECO:0007669"/>
    <property type="project" value="UniProtKB-SubCell"/>
</dbReference>
<keyword evidence="7 11" id="KW-0594">Phospholipid biosynthesis</keyword>
<evidence type="ECO:0000313" key="14">
    <source>
        <dbReference type="EMBL" id="OBZ83929.1"/>
    </source>
</evidence>
<evidence type="ECO:0000259" key="13">
    <source>
        <dbReference type="PROSITE" id="PS50004"/>
    </source>
</evidence>
<feature type="compositionally biased region" description="Acidic residues" evidence="12">
    <location>
        <begin position="590"/>
        <end position="636"/>
    </location>
</feature>
<evidence type="ECO:0000256" key="6">
    <source>
        <dbReference type="ARBA" id="ARBA00023145"/>
    </source>
</evidence>
<evidence type="ECO:0000256" key="12">
    <source>
        <dbReference type="SAM" id="MobiDB-lite"/>
    </source>
</evidence>
<evidence type="ECO:0000256" key="1">
    <source>
        <dbReference type="ARBA" id="ARBA00005189"/>
    </source>
</evidence>
<dbReference type="STRING" id="101091.A0A1C7N5L1"/>
<comment type="subunit">
    <text evidence="11">Heterodimer of a large membrane-associated beta subunit and a small pyruvoyl-containing alpha subunit.</text>
</comment>
<keyword evidence="3 11" id="KW-0210">Decarboxylase</keyword>
<dbReference type="InterPro" id="IPR003817">
    <property type="entry name" value="PS_Dcarbxylase"/>
</dbReference>
<dbReference type="InterPro" id="IPR011992">
    <property type="entry name" value="EF-hand-dom_pair"/>
</dbReference>
<dbReference type="Gene3D" id="2.60.40.150">
    <property type="entry name" value="C2 domain"/>
    <property type="match status" value="2"/>
</dbReference>
<dbReference type="GO" id="GO:0006646">
    <property type="term" value="P:phosphatidylethanolamine biosynthetic process"/>
    <property type="evidence" value="ECO:0007669"/>
    <property type="project" value="UniProtKB-UniRule"/>
</dbReference>
<feature type="active site" description="Charge relay system; for autoendoproteolytic cleavage activity" evidence="11">
    <location>
        <position position="1059"/>
    </location>
</feature>
<protein>
    <recommendedName>
        <fullName evidence="11">Phosphatidylserine decarboxylase proenzyme 2</fullName>
        <ecNumber evidence="11">4.1.1.65</ecNumber>
    </recommendedName>
    <component>
        <recommendedName>
            <fullName evidence="11">Phosphatidylserine decarboxylase 2 beta chain</fullName>
        </recommendedName>
    </component>
    <component>
        <recommendedName>
            <fullName evidence="11">Phosphatidylserine decarboxylase 2 alpha chain</fullName>
        </recommendedName>
    </component>
</protein>
<feature type="domain" description="C2" evidence="13">
    <location>
        <begin position="313"/>
        <end position="435"/>
    </location>
</feature>
<feature type="active site" description="Charge relay system; for autoendoproteolytic cleavage activity" evidence="11">
    <location>
        <position position="972"/>
    </location>
</feature>
<comment type="subcellular location">
    <subcellularLocation>
        <location evidence="11">Golgi apparatus membrane</location>
        <topology evidence="11">Peripheral membrane protein</topology>
        <orientation evidence="11">Cytoplasmic side</orientation>
    </subcellularLocation>
    <subcellularLocation>
        <location evidence="11">Endosome membrane</location>
        <topology evidence="11">Peripheral membrane protein</topology>
        <orientation evidence="11">Cytoplasmic side</orientation>
    </subcellularLocation>
</comment>
<sequence>MTTETRPTLVGERRWSSEISLDEPKSMSKMSRSVPSEASPLTKRFRLFKRKSIINTGRRRSVSADNIPPSLPSSSIEPLLQPRKDCQNLKLRITIEEARGLPADADTYAIVRCLNHRSRTHVAKKTSQPNWSCSFDMPLLGARRQKTKRRQWKQGVVITVCSKDRFRSQFLGQTQLCFTEQAILYHDINNRASSMVHNALEPKKSLSQNYQEEEADEGDMTIEEQKRNKGVEQPLLSNEAINEKWQSVSKYHLAYKQPRSSLTSAPVLKSSTSLPPGVEHGPDRFYRKKFTSRSRQRLSSSSSSEKKSKRKLVKRKKKRGIEGKFHQDVVGVTFLEICHAKDLPPEKNLARTGFDMDPFVVVSFGKSTFRTSAVRHNLNPVWNEKLFFHVRHNEANYHLKFTVYDREKFSGNGLVAWCQIPICDIFNQPETKLNHESDLIEQDMGLYTFPLQMARPDKWKDKHPSLTIRAKFMPYSQIRKMFWISLAKSYDAENSGTLSRLEVQSLLETMGSTITGATIDKFWIQHNKDPNNEQDQLTLDELVESLENHMMDTEENNESDESGRRLSLNDASDTEKETGVSYKPLRSQQEDEEDEDDEDDEDDEEDEDEDDDEDEDYDEDWADDNLREEDEEDDEILANLDTPLTTDEDDTPHLGVLGMNKEIDLAEALVAEEDQLVKKMPLHLPLEMQMTATTPAATAAASIWSEQSPRISGKRRPRTVEKVIRLKECPICHRPNLARRSQMDIITHVATCAANDWTTVDRFLMGNFITEAYAQRRWFVKLVRKVGYGKYSLGKDNANILVQDRKTGHLIEEKMSVYIRLGMRLVYKGMRTGIQSRGAQRILTNLTVKQGKRFDDPKSAREIPSFIKFHKISLDEVAEPLSSFKTFNEFFYRKLKPGSRLPDSPEDPTVAVSPADSRMTAFETVSEATRLWIKGVDFSLKKLLGDSQSAQDFEGGSIAVFRLAPQDYHRFHSPVDGTIVKTRHISGQYYTVNPMAIRTTIDVFGENARTVVWIDSEEFGKVAVVCVGAMLVGSIIITANVGSHIKRTDEMGYFAFGGSTLVVVFQKDKMHFDHDLLDNSDKAVETLVRVGNHIGALPC</sequence>
<dbReference type="Pfam" id="PF00168">
    <property type="entry name" value="C2"/>
    <property type="match status" value="2"/>
</dbReference>
<comment type="cofactor">
    <cofactor evidence="11">
        <name>pyruvate</name>
        <dbReference type="ChEBI" id="CHEBI:15361"/>
    </cofactor>
    <text evidence="11">Binds 1 pyruvoyl group covalently per subunit.</text>
</comment>
<evidence type="ECO:0000256" key="4">
    <source>
        <dbReference type="ARBA" id="ARBA00023098"/>
    </source>
</evidence>
<dbReference type="GO" id="GO:0000139">
    <property type="term" value="C:Golgi membrane"/>
    <property type="evidence" value="ECO:0007669"/>
    <property type="project" value="UniProtKB-SubCell"/>
</dbReference>
<dbReference type="InterPro" id="IPR033179">
    <property type="entry name" value="PSD_type2_pro"/>
</dbReference>
<dbReference type="UniPathway" id="UPA00558">
    <property type="reaction ID" value="UER00616"/>
</dbReference>
<keyword evidence="11" id="KW-0967">Endosome</keyword>
<feature type="region of interest" description="Disordered" evidence="12">
    <location>
        <begin position="203"/>
        <end position="222"/>
    </location>
</feature>
<comment type="pathway">
    <text evidence="1">Lipid metabolism.</text>
</comment>
<dbReference type="InterPro" id="IPR000008">
    <property type="entry name" value="C2_dom"/>
</dbReference>
<keyword evidence="15" id="KW-1185">Reference proteome</keyword>
<feature type="active site" description="Schiff-base intermediate with substrate; via pyruvic acid; for decarboxylase activity" evidence="11">
    <location>
        <position position="1059"/>
    </location>
</feature>
<dbReference type="InterPro" id="IPR035892">
    <property type="entry name" value="C2_domain_sf"/>
</dbReference>
<feature type="compositionally biased region" description="Basic residues" evidence="12">
    <location>
        <begin position="307"/>
        <end position="318"/>
    </location>
</feature>
<feature type="compositionally biased region" description="Basic and acidic residues" evidence="12">
    <location>
        <begin position="11"/>
        <end position="26"/>
    </location>
</feature>
<dbReference type="Proteomes" id="UP000093000">
    <property type="component" value="Unassembled WGS sequence"/>
</dbReference>
<comment type="function">
    <text evidence="11">Catalyzes the formation of phosphatidylethanolamine (PtdEtn) from phosphatidylserine (PtdSer). Plays a central role in phospholipid metabolism and in the interorganelle trafficking of phosphatidylserine.</text>
</comment>
<dbReference type="PROSITE" id="PS50004">
    <property type="entry name" value="C2"/>
    <property type="match status" value="2"/>
</dbReference>
<feature type="chain" id="PRO_5023406574" description="Phosphatidylserine decarboxylase 2 beta chain" evidence="11">
    <location>
        <begin position="1"/>
        <end position="1058"/>
    </location>
</feature>
<evidence type="ECO:0000313" key="15">
    <source>
        <dbReference type="Proteomes" id="UP000093000"/>
    </source>
</evidence>
<keyword evidence="2 11" id="KW-0444">Lipid biosynthesis</keyword>
<comment type="similarity">
    <text evidence="11">Belongs to the phosphatidylserine decarboxylase family. PSD-B subfamily. Eukaryotic type II sub-subfamily.</text>
</comment>
<dbReference type="PANTHER" id="PTHR10067">
    <property type="entry name" value="PHOSPHATIDYLSERINE DECARBOXYLASE"/>
    <property type="match status" value="1"/>
</dbReference>
<keyword evidence="6 11" id="KW-0865">Zymogen</keyword>
<evidence type="ECO:0000256" key="10">
    <source>
        <dbReference type="ARBA" id="ARBA00023317"/>
    </source>
</evidence>
<keyword evidence="5 11" id="KW-0472">Membrane</keyword>
<dbReference type="EMBL" id="LUGH01000582">
    <property type="protein sequence ID" value="OBZ83929.1"/>
    <property type="molecule type" value="Genomic_DNA"/>
</dbReference>
<organism evidence="14 15">
    <name type="scientific">Choanephora cucurbitarum</name>
    <dbReference type="NCBI Taxonomy" id="101091"/>
    <lineage>
        <taxon>Eukaryota</taxon>
        <taxon>Fungi</taxon>
        <taxon>Fungi incertae sedis</taxon>
        <taxon>Mucoromycota</taxon>
        <taxon>Mucoromycotina</taxon>
        <taxon>Mucoromycetes</taxon>
        <taxon>Mucorales</taxon>
        <taxon>Mucorineae</taxon>
        <taxon>Choanephoraceae</taxon>
        <taxon>Choanephoroideae</taxon>
        <taxon>Choanephora</taxon>
    </lineage>
</organism>
<dbReference type="OrthoDB" id="5973539at2759"/>
<dbReference type="GO" id="GO:0016540">
    <property type="term" value="P:protein autoprocessing"/>
    <property type="evidence" value="ECO:0007669"/>
    <property type="project" value="UniProtKB-UniRule"/>
</dbReference>
<evidence type="ECO:0000256" key="7">
    <source>
        <dbReference type="ARBA" id="ARBA00023209"/>
    </source>
</evidence>
<accession>A0A1C7N5L1</accession>
<feature type="domain" description="C2" evidence="13">
    <location>
        <begin position="72"/>
        <end position="197"/>
    </location>
</feature>
<reference evidence="14 15" key="1">
    <citation type="submission" date="2016-03" db="EMBL/GenBank/DDBJ databases">
        <title>Choanephora cucurbitarum.</title>
        <authorList>
            <person name="Min B."/>
            <person name="Park H."/>
            <person name="Park J.-H."/>
            <person name="Shin H.-D."/>
            <person name="Choi I.-G."/>
        </authorList>
    </citation>
    <scope>NUCLEOTIDE SEQUENCE [LARGE SCALE GENOMIC DNA]</scope>
    <source>
        <strain evidence="14 15">KUS-F28377</strain>
    </source>
</reference>
<evidence type="ECO:0000256" key="11">
    <source>
        <dbReference type="HAMAP-Rule" id="MF_03209"/>
    </source>
</evidence>
<dbReference type="SMART" id="SM00239">
    <property type="entry name" value="C2"/>
    <property type="match status" value="2"/>
</dbReference>
<feature type="site" description="Cleavage (non-hydrolytic); by autocatalysis" evidence="11">
    <location>
        <begin position="1058"/>
        <end position="1059"/>
    </location>
</feature>
<feature type="region of interest" description="Disordered" evidence="12">
    <location>
        <begin position="262"/>
        <end position="318"/>
    </location>
</feature>
<feature type="region of interest" description="Disordered" evidence="12">
    <location>
        <begin position="1"/>
        <end position="38"/>
    </location>
</feature>
<dbReference type="PANTHER" id="PTHR10067:SF17">
    <property type="entry name" value="PHOSPHATIDYLSERINE DECARBOXYLASE PROENZYME 2"/>
    <property type="match status" value="1"/>
</dbReference>
<dbReference type="Pfam" id="PF02666">
    <property type="entry name" value="PS_Dcarbxylase"/>
    <property type="match status" value="1"/>
</dbReference>
<dbReference type="GO" id="GO:0005795">
    <property type="term" value="C:Golgi stack"/>
    <property type="evidence" value="ECO:0007669"/>
    <property type="project" value="UniProtKB-UniRule"/>
</dbReference>
<proteinExistence type="inferred from homology"/>
<keyword evidence="8 11" id="KW-0456">Lyase</keyword>
<comment type="pathway">
    <text evidence="11">Phospholipid metabolism; phosphatidylethanolamine biosynthesis; phosphatidylethanolamine from CDP-diacylglycerol: step 2/2.</text>
</comment>
<dbReference type="SUPFAM" id="SSF47473">
    <property type="entry name" value="EF-hand"/>
    <property type="match status" value="1"/>
</dbReference>
<gene>
    <name evidence="14" type="primary">psd3_2</name>
    <name evidence="11" type="synonym">PSD2</name>
    <name evidence="14" type="ORF">A0J61_08020</name>
</gene>
<evidence type="ECO:0000256" key="9">
    <source>
        <dbReference type="ARBA" id="ARBA00023264"/>
    </source>
</evidence>
<keyword evidence="9 11" id="KW-1208">Phospholipid metabolism</keyword>
<feature type="region of interest" description="Disordered" evidence="12">
    <location>
        <begin position="58"/>
        <end position="78"/>
    </location>
</feature>
<feature type="compositionally biased region" description="Basic residues" evidence="12">
    <location>
        <begin position="286"/>
        <end position="296"/>
    </location>
</feature>
<name>A0A1C7N5L1_9FUNG</name>
<keyword evidence="10 11" id="KW-0670">Pyruvate</keyword>
<dbReference type="SUPFAM" id="SSF49562">
    <property type="entry name" value="C2 domain (Calcium/lipid-binding domain, CaLB)"/>
    <property type="match status" value="2"/>
</dbReference>
<feature type="compositionally biased region" description="Acidic residues" evidence="12">
    <location>
        <begin position="211"/>
        <end position="222"/>
    </location>
</feature>
<feature type="region of interest" description="Disordered" evidence="12">
    <location>
        <begin position="552"/>
        <end position="655"/>
    </location>
</feature>
<feature type="compositionally biased region" description="Polar residues" evidence="12">
    <location>
        <begin position="262"/>
        <end position="274"/>
    </location>
</feature>
<dbReference type="FunCoup" id="A0A1C7N5L1">
    <property type="interactions" value="80"/>
</dbReference>
<evidence type="ECO:0000256" key="2">
    <source>
        <dbReference type="ARBA" id="ARBA00022516"/>
    </source>
</evidence>
<feature type="chain" id="PRO_5023406575" description="Phosphatidylserine decarboxylase 2 alpha chain" evidence="11">
    <location>
        <begin position="1059"/>
        <end position="1099"/>
    </location>
</feature>
<dbReference type="HAMAP" id="MF_00663">
    <property type="entry name" value="PS_decarb_PSD_B_type2"/>
    <property type="match status" value="1"/>
</dbReference>
<comment type="domain">
    <text evidence="11">The C2 domains have an essential, but non-catalytic function. They may facilitate interactions with other proteins and are required for lipid transport function.</text>
</comment>
<dbReference type="NCBIfam" id="TIGR00163">
    <property type="entry name" value="PS_decarb"/>
    <property type="match status" value="1"/>
</dbReference>
<comment type="PTM">
    <text evidence="11">Is synthesized initially as an inactive proenzyme. Formation of the active enzyme involves a self-maturation process in which the active site pyruvoyl group is generated from an internal serine residue via an autocatalytic post-translational modification. Two non-identical subunits are generated from the proenzyme in this reaction, and the pyruvate is formed at the N-terminus of the alpha chain, which is derived from the carboxyl end of the proenzyme. The autoendoproteolytic cleavage occurs by a canonical serine protease mechanism, in which the side chain hydroxyl group of the serine supplies its oxygen atom to form the C-terminus of the beta chain, while the remainder of the serine residue undergoes an oxidative deamination to produce ammonia and the pyruvoyl prosthetic group on the alpha chain. During this reaction, the Ser that is part of the protease active site of the proenzyme becomes the pyruvoyl prosthetic group, which constitutes an essential element of the active site of the mature decarboxylase.</text>
</comment>
<evidence type="ECO:0000256" key="3">
    <source>
        <dbReference type="ARBA" id="ARBA00022793"/>
    </source>
</evidence>
<evidence type="ECO:0000256" key="8">
    <source>
        <dbReference type="ARBA" id="ARBA00023239"/>
    </source>
</evidence>
<dbReference type="CDD" id="cd00030">
    <property type="entry name" value="C2"/>
    <property type="match status" value="1"/>
</dbReference>
<feature type="modified residue" description="Pyruvic acid (Ser); by autocatalysis" evidence="11">
    <location>
        <position position="1059"/>
    </location>
</feature>
<keyword evidence="4 11" id="KW-0443">Lipid metabolism</keyword>
<dbReference type="EC" id="4.1.1.65" evidence="11"/>
<comment type="catalytic activity">
    <reaction evidence="11">
        <text>a 1,2-diacyl-sn-glycero-3-phospho-L-serine + H(+) = a 1,2-diacyl-sn-glycero-3-phosphoethanolamine + CO2</text>
        <dbReference type="Rhea" id="RHEA:20828"/>
        <dbReference type="ChEBI" id="CHEBI:15378"/>
        <dbReference type="ChEBI" id="CHEBI:16526"/>
        <dbReference type="ChEBI" id="CHEBI:57262"/>
        <dbReference type="ChEBI" id="CHEBI:64612"/>
        <dbReference type="EC" id="4.1.1.65"/>
    </reaction>
</comment>
<keyword evidence="11" id="KW-0333">Golgi apparatus</keyword>
<dbReference type="GO" id="GO:0004609">
    <property type="term" value="F:phosphatidylserine decarboxylase activity"/>
    <property type="evidence" value="ECO:0007669"/>
    <property type="project" value="UniProtKB-UniRule"/>
</dbReference>
<dbReference type="InParanoid" id="A0A1C7N5L1"/>
<comment type="caution">
    <text evidence="14">The sequence shown here is derived from an EMBL/GenBank/DDBJ whole genome shotgun (WGS) entry which is preliminary data.</text>
</comment>
<evidence type="ECO:0000256" key="5">
    <source>
        <dbReference type="ARBA" id="ARBA00023136"/>
    </source>
</evidence>
<dbReference type="InterPro" id="IPR033177">
    <property type="entry name" value="PSD-B"/>
</dbReference>
<feature type="active site" description="Charge relay system; for autoendoproteolytic cleavage activity" evidence="11">
    <location>
        <position position="916"/>
    </location>
</feature>
<dbReference type="AlphaFoldDB" id="A0A1C7N5L1"/>